<dbReference type="GO" id="GO:0005634">
    <property type="term" value="C:nucleus"/>
    <property type="evidence" value="ECO:0007669"/>
    <property type="project" value="InterPro"/>
</dbReference>
<feature type="compositionally biased region" description="Basic residues" evidence="1">
    <location>
        <begin position="418"/>
        <end position="428"/>
    </location>
</feature>
<feature type="compositionally biased region" description="Basic and acidic residues" evidence="1">
    <location>
        <begin position="538"/>
        <end position="551"/>
    </location>
</feature>
<dbReference type="Proteomes" id="UP001147760">
    <property type="component" value="Unassembled WGS sequence"/>
</dbReference>
<feature type="compositionally biased region" description="Polar residues" evidence="1">
    <location>
        <begin position="128"/>
        <end position="148"/>
    </location>
</feature>
<dbReference type="InterPro" id="IPR019021">
    <property type="entry name" value="Mms22"/>
</dbReference>
<comment type="caution">
    <text evidence="2">The sequence shown here is derived from an EMBL/GenBank/DDBJ whole genome shotgun (WGS) entry which is preliminary data.</text>
</comment>
<accession>A0A9W9WXY7</accession>
<feature type="compositionally biased region" description="Basic residues" evidence="1">
    <location>
        <begin position="683"/>
        <end position="697"/>
    </location>
</feature>
<feature type="region of interest" description="Disordered" evidence="1">
    <location>
        <begin position="344"/>
        <end position="645"/>
    </location>
</feature>
<feature type="compositionally biased region" description="Basic and acidic residues" evidence="1">
    <location>
        <begin position="565"/>
        <end position="594"/>
    </location>
</feature>
<feature type="compositionally biased region" description="Low complexity" evidence="1">
    <location>
        <begin position="244"/>
        <end position="256"/>
    </location>
</feature>
<feature type="compositionally biased region" description="Basic and acidic residues" evidence="1">
    <location>
        <begin position="259"/>
        <end position="277"/>
    </location>
</feature>
<dbReference type="GO" id="GO:0035361">
    <property type="term" value="C:Cul8-RING ubiquitin ligase complex"/>
    <property type="evidence" value="ECO:0007669"/>
    <property type="project" value="TreeGrafter"/>
</dbReference>
<organism evidence="2 3">
    <name type="scientific">Penicillium desertorum</name>
    <dbReference type="NCBI Taxonomy" id="1303715"/>
    <lineage>
        <taxon>Eukaryota</taxon>
        <taxon>Fungi</taxon>
        <taxon>Dikarya</taxon>
        <taxon>Ascomycota</taxon>
        <taxon>Pezizomycotina</taxon>
        <taxon>Eurotiomycetes</taxon>
        <taxon>Eurotiomycetidae</taxon>
        <taxon>Eurotiales</taxon>
        <taxon>Aspergillaceae</taxon>
        <taxon>Penicillium</taxon>
    </lineage>
</organism>
<feature type="compositionally biased region" description="Pro residues" evidence="1">
    <location>
        <begin position="227"/>
        <end position="236"/>
    </location>
</feature>
<dbReference type="PANTHER" id="PTHR28122">
    <property type="entry name" value="E3 UBIQUITIN-PROTEIN LIGASE SUBSTRATE RECEPTOR MMS22"/>
    <property type="match status" value="1"/>
</dbReference>
<keyword evidence="3" id="KW-1185">Reference proteome</keyword>
<name>A0A9W9WXY7_9EURO</name>
<feature type="compositionally biased region" description="Low complexity" evidence="1">
    <location>
        <begin position="501"/>
        <end position="515"/>
    </location>
</feature>
<evidence type="ECO:0000313" key="3">
    <source>
        <dbReference type="Proteomes" id="UP001147760"/>
    </source>
</evidence>
<reference evidence="2" key="1">
    <citation type="submission" date="2022-12" db="EMBL/GenBank/DDBJ databases">
        <authorList>
            <person name="Petersen C."/>
        </authorList>
    </citation>
    <scope>NUCLEOTIDE SEQUENCE</scope>
    <source>
        <strain evidence="2">IBT 17660</strain>
    </source>
</reference>
<feature type="compositionally biased region" description="Polar residues" evidence="1">
    <location>
        <begin position="634"/>
        <end position="645"/>
    </location>
</feature>
<sequence length="902" mass="99754">MQMESWRQRGYVPDSDEEDGFDSLDSKKDNVGNSTAVENLEYIDNPSSSPKEGTRSVTKEQHEHFRAENGSITLSDTEEAVRGGTNRASPHSTNVAHDETTPKQRRVRKTYGLPSSATKSTNRRSSELRNTNASAKNTASIYDFPTSSQEHDRPQSKPSSRESTPKPLKTARPSKSQVAAEPASHTSKDNTLDDTSSTRSSSPDELVLIPQPARKKKPVVSHVQPIEAPPLPPPPQEVSEDESPLSSVPSSVGSPPNKDSTEIHADDVIETESKRPADGEADLRKAVLIELDANRDDVSPQLDIPEEVLRELPHAAQRTFRKRNAIQMHPYHLEQLKFAQQLQARGVKPFGRPAQQRQQATDESQEQDSYDPDAPPSSPPLEEYLPPVRHERHRGPQSAAQGREHNDPEHPRPSQAHLAKRQKTSHSRTPKDRRNIHKPSRPRGIRDNNTATENQNGISIYDLSSSPPHAGRLSSTSRTPRASEGGFRFPRGWSPPGEIAGSGAQGTEEAGQGQSPGAGTDDDGDAQSISSNSQSDQEEAKSDPEEREIRRFQRMIRGALPASHARLDLKKNADKERALQLDRHASSQRPDGKGVARKLIRKGDRSRQPATHQSRGLFDLGDSDSDDKDDHNDATGNDSLANDSSQRLTGALGLEDPFALEGGEVSEDNRIDYMFAPIPRNSRGSRHKANSLKRPKSKQSLLNGERQPKRPRQTRMTDASYGARRTKKPPTVQRPRIGILDAPDVATKPRKEQSRLLRVATRRPRSRKDGGRQSHTQKFVKLASREDTVDANESLRDWKRGAIRQAKISPPRPQARQHRHWTTNLSILSARAKSDTTNGRIPNRFLDAEADTDVSNINTVEPEETQAPPESSAGSVPPDQPPSGRVLVASQTRAAWAYMGYS</sequence>
<dbReference type="OrthoDB" id="2386201at2759"/>
<reference evidence="2" key="2">
    <citation type="journal article" date="2023" name="IMA Fungus">
        <title>Comparative genomic study of the Penicillium genus elucidates a diverse pangenome and 15 lateral gene transfer events.</title>
        <authorList>
            <person name="Petersen C."/>
            <person name="Sorensen T."/>
            <person name="Nielsen M.R."/>
            <person name="Sondergaard T.E."/>
            <person name="Sorensen J.L."/>
            <person name="Fitzpatrick D.A."/>
            <person name="Frisvad J.C."/>
            <person name="Nielsen K.L."/>
        </authorList>
    </citation>
    <scope>NUCLEOTIDE SEQUENCE</scope>
    <source>
        <strain evidence="2">IBT 17660</strain>
    </source>
</reference>
<feature type="region of interest" description="Disordered" evidence="1">
    <location>
        <begin position="849"/>
        <end position="885"/>
    </location>
</feature>
<dbReference type="GO" id="GO:0000724">
    <property type="term" value="P:double-strand break repair via homologous recombination"/>
    <property type="evidence" value="ECO:0007669"/>
    <property type="project" value="TreeGrafter"/>
</dbReference>
<feature type="compositionally biased region" description="Basic residues" evidence="1">
    <location>
        <begin position="434"/>
        <end position="443"/>
    </location>
</feature>
<gene>
    <name evidence="2" type="ORF">N7530_004297</name>
</gene>
<evidence type="ECO:0000313" key="2">
    <source>
        <dbReference type="EMBL" id="KAJ5478788.1"/>
    </source>
</evidence>
<proteinExistence type="predicted"/>
<dbReference type="PANTHER" id="PTHR28122:SF1">
    <property type="entry name" value="E3 UBIQUITIN-PROTEIN LIGASE SUBSTRATE RECEPTOR MMS22"/>
    <property type="match status" value="1"/>
</dbReference>
<evidence type="ECO:0000256" key="1">
    <source>
        <dbReference type="SAM" id="MobiDB-lite"/>
    </source>
</evidence>
<feature type="region of interest" description="Disordered" evidence="1">
    <location>
        <begin position="676"/>
        <end position="777"/>
    </location>
</feature>
<feature type="compositionally biased region" description="Basic and acidic residues" evidence="1">
    <location>
        <begin position="52"/>
        <end position="67"/>
    </location>
</feature>
<feature type="compositionally biased region" description="Polar residues" evidence="1">
    <location>
        <begin position="447"/>
        <end position="480"/>
    </location>
</feature>
<dbReference type="EMBL" id="JAPWDO010000003">
    <property type="protein sequence ID" value="KAJ5478788.1"/>
    <property type="molecule type" value="Genomic_DNA"/>
</dbReference>
<feature type="region of interest" description="Disordered" evidence="1">
    <location>
        <begin position="1"/>
        <end position="277"/>
    </location>
</feature>
<feature type="compositionally biased region" description="Basic and acidic residues" evidence="1">
    <location>
        <begin position="402"/>
        <end position="412"/>
    </location>
</feature>
<dbReference type="AlphaFoldDB" id="A0A9W9WXY7"/>
<protein>
    <submittedName>
        <fullName evidence="2">Uncharacterized protein</fullName>
    </submittedName>
</protein>
<dbReference type="GO" id="GO:0031297">
    <property type="term" value="P:replication fork processing"/>
    <property type="evidence" value="ECO:0007669"/>
    <property type="project" value="InterPro"/>
</dbReference>
<feature type="compositionally biased region" description="Polar residues" evidence="1">
    <location>
        <begin position="86"/>
        <end position="95"/>
    </location>
</feature>
<feature type="compositionally biased region" description="Basic and acidic residues" evidence="1">
    <location>
        <begin position="149"/>
        <end position="164"/>
    </location>
</feature>